<evidence type="ECO:0000259" key="3">
    <source>
        <dbReference type="PROSITE" id="PS50076"/>
    </source>
</evidence>
<keyword evidence="1" id="KW-0143">Chaperone</keyword>
<dbReference type="AlphaFoldDB" id="A0A5M6ZK12"/>
<dbReference type="PROSITE" id="PS50076">
    <property type="entry name" value="DNAJ_2"/>
    <property type="match status" value="1"/>
</dbReference>
<name>A0A5M6ZK12_9PROT</name>
<dbReference type="InterPro" id="IPR008971">
    <property type="entry name" value="HSP40/DnaJ_pept-bd"/>
</dbReference>
<evidence type="ECO:0000313" key="5">
    <source>
        <dbReference type="Proteomes" id="UP000325122"/>
    </source>
</evidence>
<dbReference type="SUPFAM" id="SSF46565">
    <property type="entry name" value="Chaperone J-domain"/>
    <property type="match status" value="1"/>
</dbReference>
<dbReference type="Gene3D" id="1.10.287.110">
    <property type="entry name" value="DnaJ domain"/>
    <property type="match status" value="1"/>
</dbReference>
<feature type="domain" description="J" evidence="3">
    <location>
        <begin position="4"/>
        <end position="69"/>
    </location>
</feature>
<dbReference type="Pfam" id="PF00226">
    <property type="entry name" value="DnaJ"/>
    <property type="match status" value="1"/>
</dbReference>
<protein>
    <submittedName>
        <fullName evidence="4">DnaJ domain-containing protein</fullName>
    </submittedName>
</protein>
<keyword evidence="5" id="KW-1185">Reference proteome</keyword>
<dbReference type="CDD" id="cd06257">
    <property type="entry name" value="DnaJ"/>
    <property type="match status" value="1"/>
</dbReference>
<dbReference type="PANTHER" id="PTHR43096:SF52">
    <property type="entry name" value="DNAJ HOMOLOG 1, MITOCHONDRIAL-RELATED"/>
    <property type="match status" value="1"/>
</dbReference>
<feature type="compositionally biased region" description="Basic and acidic residues" evidence="2">
    <location>
        <begin position="66"/>
        <end position="79"/>
    </location>
</feature>
<dbReference type="InterPro" id="IPR002939">
    <property type="entry name" value="DnaJ_C"/>
</dbReference>
<dbReference type="SMART" id="SM00271">
    <property type="entry name" value="DnaJ"/>
    <property type="match status" value="1"/>
</dbReference>
<dbReference type="EMBL" id="VWOJ01000001">
    <property type="protein sequence ID" value="KAA5805172.1"/>
    <property type="molecule type" value="Genomic_DNA"/>
</dbReference>
<dbReference type="InterPro" id="IPR036869">
    <property type="entry name" value="J_dom_sf"/>
</dbReference>
<dbReference type="GO" id="GO:0051082">
    <property type="term" value="F:unfolded protein binding"/>
    <property type="evidence" value="ECO:0007669"/>
    <property type="project" value="InterPro"/>
</dbReference>
<organism evidence="4 5">
    <name type="scientific">Alkalicaulis satelles</name>
    <dbReference type="NCBI Taxonomy" id="2609175"/>
    <lineage>
        <taxon>Bacteria</taxon>
        <taxon>Pseudomonadati</taxon>
        <taxon>Pseudomonadota</taxon>
        <taxon>Alphaproteobacteria</taxon>
        <taxon>Maricaulales</taxon>
        <taxon>Maricaulaceae</taxon>
        <taxon>Alkalicaulis</taxon>
    </lineage>
</organism>
<accession>A0A5M6ZK12</accession>
<sequence length="299" mass="32259">MMADPYAILGVGKSAGADEIRRAYRKLAKELHPDARPGDREAEERFKQVTQAFKLLSNAETRAKFDRGEIDAQGRERAPFHYRSRPDAPPGQRGPAGRFEDISDIFSDLFADRARGPGAQRRTARGADLRGEITVSFEEALTGAKKRVSLQGARPIEISVPAGVEDGQVLRLRGQGAGAPGGRAGDALITVRISAHPWFRREGLDVRLDLPVSLKEAVLGGAVRAPTVDGPVEVRVPAGTSSGALLRLRGRGAPGPDGKRGDQIIRLMVDLPPGDPALEDFAEGWSPPSGYDPRRRLRS</sequence>
<reference evidence="4 5" key="1">
    <citation type="submission" date="2019-09" db="EMBL/GenBank/DDBJ databases">
        <authorList>
            <person name="Kevbrin V."/>
            <person name="Grouzdev D.S."/>
        </authorList>
    </citation>
    <scope>NUCLEOTIDE SEQUENCE [LARGE SCALE GENOMIC DNA]</scope>
    <source>
        <strain evidence="4 5">G-192</strain>
    </source>
</reference>
<evidence type="ECO:0000256" key="1">
    <source>
        <dbReference type="ARBA" id="ARBA00023186"/>
    </source>
</evidence>
<proteinExistence type="predicted"/>
<dbReference type="GO" id="GO:0005737">
    <property type="term" value="C:cytoplasm"/>
    <property type="evidence" value="ECO:0007669"/>
    <property type="project" value="TreeGrafter"/>
</dbReference>
<evidence type="ECO:0000313" key="4">
    <source>
        <dbReference type="EMBL" id="KAA5805172.1"/>
    </source>
</evidence>
<dbReference type="Proteomes" id="UP000325122">
    <property type="component" value="Unassembled WGS sequence"/>
</dbReference>
<dbReference type="Pfam" id="PF01556">
    <property type="entry name" value="DnaJ_C"/>
    <property type="match status" value="1"/>
</dbReference>
<dbReference type="InterPro" id="IPR001623">
    <property type="entry name" value="DnaJ_domain"/>
</dbReference>
<dbReference type="PRINTS" id="PR00625">
    <property type="entry name" value="JDOMAIN"/>
</dbReference>
<dbReference type="PANTHER" id="PTHR43096">
    <property type="entry name" value="DNAJ HOMOLOG 1, MITOCHONDRIAL-RELATED"/>
    <property type="match status" value="1"/>
</dbReference>
<gene>
    <name evidence="4" type="ORF">F1654_04090</name>
</gene>
<feature type="region of interest" description="Disordered" evidence="2">
    <location>
        <begin position="66"/>
        <end position="98"/>
    </location>
</feature>
<comment type="caution">
    <text evidence="4">The sequence shown here is derived from an EMBL/GenBank/DDBJ whole genome shotgun (WGS) entry which is preliminary data.</text>
</comment>
<dbReference type="CDD" id="cd10747">
    <property type="entry name" value="DnaJ_C"/>
    <property type="match status" value="1"/>
</dbReference>
<feature type="region of interest" description="Disordered" evidence="2">
    <location>
        <begin position="278"/>
        <end position="299"/>
    </location>
</feature>
<dbReference type="GO" id="GO:0042026">
    <property type="term" value="P:protein refolding"/>
    <property type="evidence" value="ECO:0007669"/>
    <property type="project" value="TreeGrafter"/>
</dbReference>
<dbReference type="Gene3D" id="2.60.260.20">
    <property type="entry name" value="Urease metallochaperone UreE, N-terminal domain"/>
    <property type="match status" value="2"/>
</dbReference>
<dbReference type="SUPFAM" id="SSF49493">
    <property type="entry name" value="HSP40/DnaJ peptide-binding domain"/>
    <property type="match status" value="2"/>
</dbReference>
<evidence type="ECO:0000256" key="2">
    <source>
        <dbReference type="SAM" id="MobiDB-lite"/>
    </source>
</evidence>